<protein>
    <submittedName>
        <fullName evidence="1">Uncharacterized protein</fullName>
    </submittedName>
</protein>
<proteinExistence type="predicted"/>
<evidence type="ECO:0000313" key="1">
    <source>
        <dbReference type="EMBL" id="KIH82868.1"/>
    </source>
</evidence>
<name>A0A0C2EVU8_9PSED</name>
<dbReference type="EMBL" id="JXDG01000042">
    <property type="protein sequence ID" value="KIH82868.1"/>
    <property type="molecule type" value="Genomic_DNA"/>
</dbReference>
<dbReference type="PATRIC" id="fig|226910.6.peg.3312"/>
<dbReference type="STRING" id="226910.UCMB321_3323"/>
<dbReference type="AlphaFoldDB" id="A0A0C2EVU8"/>
<accession>A0A0C2EVU8</accession>
<evidence type="ECO:0000313" key="2">
    <source>
        <dbReference type="Proteomes" id="UP000031535"/>
    </source>
</evidence>
<dbReference type="Proteomes" id="UP000031535">
    <property type="component" value="Unassembled WGS sequence"/>
</dbReference>
<keyword evidence="2" id="KW-1185">Reference proteome</keyword>
<dbReference type="OrthoDB" id="9972617at2"/>
<gene>
    <name evidence="1" type="ORF">UCMB321_3323</name>
</gene>
<dbReference type="RefSeq" id="WP_040068783.1">
    <property type="nucleotide sequence ID" value="NZ_JXDG01000042.1"/>
</dbReference>
<comment type="caution">
    <text evidence="1">The sequence shown here is derived from an EMBL/GenBank/DDBJ whole genome shotgun (WGS) entry which is preliminary data.</text>
</comment>
<reference evidence="1 2" key="1">
    <citation type="submission" date="2015-01" db="EMBL/GenBank/DDBJ databases">
        <title>Complete genome of Pseudomonas batumici UCM B-321 producer of the batumin antibiotic with strong antistaphilococcal and potential anticancer activity.</title>
        <authorList>
            <person name="Klochko V.V."/>
            <person name="Zelena L.B."/>
            <person name="Elena K.A."/>
            <person name="Reva O.N."/>
        </authorList>
    </citation>
    <scope>NUCLEOTIDE SEQUENCE [LARGE SCALE GENOMIC DNA]</scope>
    <source>
        <strain evidence="1 2">UCM B-321</strain>
    </source>
</reference>
<organism evidence="1 2">
    <name type="scientific">Pseudomonas batumici</name>
    <dbReference type="NCBI Taxonomy" id="226910"/>
    <lineage>
        <taxon>Bacteria</taxon>
        <taxon>Pseudomonadati</taxon>
        <taxon>Pseudomonadota</taxon>
        <taxon>Gammaproteobacteria</taxon>
        <taxon>Pseudomonadales</taxon>
        <taxon>Pseudomonadaceae</taxon>
        <taxon>Pseudomonas</taxon>
    </lineage>
</organism>
<sequence length="343" mass="38157">MCDWGLPFGRKDILKAIDVQVDGYCTSAGRTGTLLYPGSGDDIANPLFAAASRIETFVFVDNWQGPGAQAPTYEIANSLRGKFPDSATPEEIAPAELARDLGITMQCPMLAYRFTFDGSTKRLLFLRTSLEVFLAGNDDFKCHVFFVKDLAGTDSSVSYQSALPHVFPQGLLISNALNDYDVPFLPLFGLRHRLTSAVVGFGEMIVAHKVQELDCSGLVLKQLLVNDLQMSAAAFFSDYDDEHDFLSSSYEDIRPKEVDLLAVAMGQVLDILKGALALEPQEQFEICRACVQKQSWVGAWKYDSANYEGAWQRLNTLRYTRILLSRPSPSGRRKPRSRPIFKQ</sequence>